<dbReference type="AlphaFoldDB" id="X0Z8T0"/>
<accession>X0Z8T0</accession>
<reference evidence="1" key="1">
    <citation type="journal article" date="2014" name="Front. Microbiol.">
        <title>High frequency of phylogenetically diverse reductive dehalogenase-homologous genes in deep subseafloor sedimentary metagenomes.</title>
        <authorList>
            <person name="Kawai M."/>
            <person name="Futagami T."/>
            <person name="Toyoda A."/>
            <person name="Takaki Y."/>
            <person name="Nishi S."/>
            <person name="Hori S."/>
            <person name="Arai W."/>
            <person name="Tsubouchi T."/>
            <person name="Morono Y."/>
            <person name="Uchiyama I."/>
            <person name="Ito T."/>
            <person name="Fujiyama A."/>
            <person name="Inagaki F."/>
            <person name="Takami H."/>
        </authorList>
    </citation>
    <scope>NUCLEOTIDE SEQUENCE</scope>
    <source>
        <strain evidence="1">Expedition CK06-06</strain>
    </source>
</reference>
<name>X0Z8T0_9ZZZZ</name>
<comment type="caution">
    <text evidence="1">The sequence shown here is derived from an EMBL/GenBank/DDBJ whole genome shotgun (WGS) entry which is preliminary data.</text>
</comment>
<dbReference type="EMBL" id="BART01005878">
    <property type="protein sequence ID" value="GAG54762.1"/>
    <property type="molecule type" value="Genomic_DNA"/>
</dbReference>
<organism evidence="1">
    <name type="scientific">marine sediment metagenome</name>
    <dbReference type="NCBI Taxonomy" id="412755"/>
    <lineage>
        <taxon>unclassified sequences</taxon>
        <taxon>metagenomes</taxon>
        <taxon>ecological metagenomes</taxon>
    </lineage>
</organism>
<evidence type="ECO:0000313" key="1">
    <source>
        <dbReference type="EMBL" id="GAG54762.1"/>
    </source>
</evidence>
<proteinExistence type="predicted"/>
<gene>
    <name evidence="1" type="ORF">S01H4_13336</name>
</gene>
<protein>
    <submittedName>
        <fullName evidence="1">Uncharacterized protein</fullName>
    </submittedName>
</protein>
<sequence length="91" mass="10487">MNRWTSKSRLSNVNTIVSSITFAHYVFHFFEDRVLNGEPDRLSNWMENAELSFADLPRRVCQAVTGAGKFRMNCNAAQLELVIEDDTCERD</sequence>